<evidence type="ECO:0000256" key="1">
    <source>
        <dbReference type="PROSITE-ProRule" id="PRU01005"/>
    </source>
</evidence>
<evidence type="ECO:0000313" key="4">
    <source>
        <dbReference type="Proteomes" id="UP000887574"/>
    </source>
</evidence>
<reference evidence="5" key="1">
    <citation type="submission" date="2022-11" db="UniProtKB">
        <authorList>
            <consortium name="WormBaseParasite"/>
        </authorList>
    </citation>
    <scope>IDENTIFICATION</scope>
</reference>
<name>A0A915DAN7_9BILA</name>
<organism evidence="4 5">
    <name type="scientific">Ditylenchus dipsaci</name>
    <dbReference type="NCBI Taxonomy" id="166011"/>
    <lineage>
        <taxon>Eukaryota</taxon>
        <taxon>Metazoa</taxon>
        <taxon>Ecdysozoa</taxon>
        <taxon>Nematoda</taxon>
        <taxon>Chromadorea</taxon>
        <taxon>Rhabditida</taxon>
        <taxon>Tylenchina</taxon>
        <taxon>Tylenchomorpha</taxon>
        <taxon>Sphaerularioidea</taxon>
        <taxon>Anguinidae</taxon>
        <taxon>Anguininae</taxon>
        <taxon>Ditylenchus</taxon>
    </lineage>
</organism>
<dbReference type="AlphaFoldDB" id="A0A915DAN7"/>
<keyword evidence="1" id="KW-1015">Disulfide bond</keyword>
<evidence type="ECO:0000256" key="2">
    <source>
        <dbReference type="SAM" id="MobiDB-lite"/>
    </source>
</evidence>
<keyword evidence="4" id="KW-1185">Reference proteome</keyword>
<dbReference type="Proteomes" id="UP000887574">
    <property type="component" value="Unplaced"/>
</dbReference>
<accession>A0A915DAN7</accession>
<feature type="domain" description="ShKT" evidence="3">
    <location>
        <begin position="519"/>
        <end position="549"/>
    </location>
</feature>
<dbReference type="WBParaSite" id="jg17258">
    <property type="protein sequence ID" value="jg17258"/>
    <property type="gene ID" value="jg17258"/>
</dbReference>
<proteinExistence type="predicted"/>
<evidence type="ECO:0000313" key="5">
    <source>
        <dbReference type="WBParaSite" id="jg17258"/>
    </source>
</evidence>
<comment type="caution">
    <text evidence="1">Lacks conserved residue(s) required for the propagation of feature annotation.</text>
</comment>
<sequence length="559" mass="58896">MWVQVLRYLGALNSGQIVDESPPFPKKDAFKNADRFSPGKTNNVAIGNAPASAPFASSVLPPANQPVYSQQPGGYGQPGVYNQQQPNYNNQQPGVYNQQQPYYNNQQPGVYTQPGYVAPTTYATPNTNYGYQSPSYGPGQIVPYTNTPYGGVGTGGTQPDIQRNEKIMIRMTRTNTSFGTCISIRKLSVWHSCPPGYPTAYPQPYIQPINQQQPIYRQPTPYPTQQQQPYYPTSYSNPTILLSNNNPIIALVKYPITLTSKLLTTPTSKLIIPTSQQHLTTLLYSNNPLLPYAPTTQPNYYPGSQGPYYPSAQPYPTQQAPYGYQPAVTYAGYSNTYAVPSYSPYGVPTPTIYPVSPYGGAVVGVPVGSAVSPGTTYVNGVQTIAGVQPIAGVQTINGVQTIGGVQTIQGLQTINGVQYLNGLPVQLVPVVNGVTTNGGSTGVVTLNPATTIGSGVNAGTLINTVPVNTAPVNTGLGTAGTVGNTGSVGNTGTLGTGYNTGTANLVPNTGLAGIAASSCTDASTDCPSYKTYCSLQSIMEACMSTCNMCALSSTIALNG</sequence>
<dbReference type="InterPro" id="IPR003582">
    <property type="entry name" value="ShKT_dom"/>
</dbReference>
<evidence type="ECO:0000259" key="3">
    <source>
        <dbReference type="PROSITE" id="PS51670"/>
    </source>
</evidence>
<feature type="compositionally biased region" description="Low complexity" evidence="2">
    <location>
        <begin position="65"/>
        <end position="110"/>
    </location>
</feature>
<dbReference type="PROSITE" id="PS51670">
    <property type="entry name" value="SHKT"/>
    <property type="match status" value="1"/>
</dbReference>
<feature type="disulfide bond" evidence="1">
    <location>
        <begin position="533"/>
        <end position="546"/>
    </location>
</feature>
<feature type="region of interest" description="Disordered" evidence="2">
    <location>
        <begin position="62"/>
        <end position="110"/>
    </location>
</feature>
<protein>
    <submittedName>
        <fullName evidence="5">ShKT domain-containing protein</fullName>
    </submittedName>
</protein>